<reference evidence="2" key="1">
    <citation type="submission" date="2021-02" db="EMBL/GenBank/DDBJ databases">
        <authorList>
            <person name="Nowell W R."/>
        </authorList>
    </citation>
    <scope>NUCLEOTIDE SEQUENCE</scope>
</reference>
<evidence type="ECO:0000313" key="2">
    <source>
        <dbReference type="EMBL" id="CAF4127641.1"/>
    </source>
</evidence>
<sequence length="326" mass="37737">QSSTLKLWAWTRWDSRWNAIDFIINNFSAIIKALNDISEEGSGSRSINAGGLLVHVKKSIFIITSFILHRLFGLIKVLSDHLKSPSLDYVRGEHLIISIIQQIQDLRNEQSFQQVYNKPKNICDVNGIDFIQQYRSCRLTTIPARFEAFIINSTLRQREVLSSSTDFMNRIYFPLIDCMLVELNDRFSSKTLSLMKSISTVYPESSNFLNIDDIEEFSRHIDTDPSALKNKFIVIKSMLQSKTINDVIEFLNELLPLSSAFPQTLQMIKSAITMPISQVTCERSFSKMKIVKNYLRNSMTDKRLSDLTVLEVERDFDINYERVFFK</sequence>
<dbReference type="PANTHER" id="PTHR46289:SF17">
    <property type="entry name" value="HAT C-TERMINAL DIMERISATION DOMAIN-CONTAINING PROTEIN"/>
    <property type="match status" value="1"/>
</dbReference>
<dbReference type="EMBL" id="CAJOBD010009074">
    <property type="protein sequence ID" value="CAF4127641.1"/>
    <property type="molecule type" value="Genomic_DNA"/>
</dbReference>
<dbReference type="InterPro" id="IPR012337">
    <property type="entry name" value="RNaseH-like_sf"/>
</dbReference>
<dbReference type="AlphaFoldDB" id="A0A819WKN0"/>
<feature type="domain" description="HAT C-terminal dimerisation" evidence="1">
    <location>
        <begin position="245"/>
        <end position="314"/>
    </location>
</feature>
<proteinExistence type="predicted"/>
<protein>
    <recommendedName>
        <fullName evidence="1">HAT C-terminal dimerisation domain-containing protein</fullName>
    </recommendedName>
</protein>
<feature type="non-terminal residue" evidence="2">
    <location>
        <position position="326"/>
    </location>
</feature>
<dbReference type="Proteomes" id="UP000663836">
    <property type="component" value="Unassembled WGS sequence"/>
</dbReference>
<name>A0A819WKN0_9BILA</name>
<dbReference type="GO" id="GO:0046983">
    <property type="term" value="F:protein dimerization activity"/>
    <property type="evidence" value="ECO:0007669"/>
    <property type="project" value="InterPro"/>
</dbReference>
<organism evidence="2 3">
    <name type="scientific">Rotaria sordida</name>
    <dbReference type="NCBI Taxonomy" id="392033"/>
    <lineage>
        <taxon>Eukaryota</taxon>
        <taxon>Metazoa</taxon>
        <taxon>Spiralia</taxon>
        <taxon>Gnathifera</taxon>
        <taxon>Rotifera</taxon>
        <taxon>Eurotatoria</taxon>
        <taxon>Bdelloidea</taxon>
        <taxon>Philodinida</taxon>
        <taxon>Philodinidae</taxon>
        <taxon>Rotaria</taxon>
    </lineage>
</organism>
<dbReference type="PANTHER" id="PTHR46289">
    <property type="entry name" value="52 KDA REPRESSOR OF THE INHIBITOR OF THE PROTEIN KINASE-LIKE PROTEIN-RELATED"/>
    <property type="match status" value="1"/>
</dbReference>
<dbReference type="SUPFAM" id="SSF53098">
    <property type="entry name" value="Ribonuclease H-like"/>
    <property type="match status" value="1"/>
</dbReference>
<dbReference type="InterPro" id="IPR052958">
    <property type="entry name" value="IFN-induced_PKR_regulator"/>
</dbReference>
<evidence type="ECO:0000259" key="1">
    <source>
        <dbReference type="Pfam" id="PF05699"/>
    </source>
</evidence>
<gene>
    <name evidence="2" type="ORF">JBS370_LOCUS32922</name>
</gene>
<dbReference type="InterPro" id="IPR008906">
    <property type="entry name" value="HATC_C_dom"/>
</dbReference>
<dbReference type="Pfam" id="PF05699">
    <property type="entry name" value="Dimer_Tnp_hAT"/>
    <property type="match status" value="1"/>
</dbReference>
<accession>A0A819WKN0</accession>
<evidence type="ECO:0000313" key="3">
    <source>
        <dbReference type="Proteomes" id="UP000663836"/>
    </source>
</evidence>
<comment type="caution">
    <text evidence="2">The sequence shown here is derived from an EMBL/GenBank/DDBJ whole genome shotgun (WGS) entry which is preliminary data.</text>
</comment>